<dbReference type="InterPro" id="IPR007115">
    <property type="entry name" value="6-PTP_synth/QueD"/>
</dbReference>
<evidence type="ECO:0000256" key="2">
    <source>
        <dbReference type="ARBA" id="ARBA00005061"/>
    </source>
</evidence>
<dbReference type="Gene3D" id="3.30.479.10">
    <property type="entry name" value="6-pyruvoyl tetrahydropterin synthase/QueD"/>
    <property type="match status" value="1"/>
</dbReference>
<dbReference type="STRING" id="1285242.A6A04_04625"/>
<protein>
    <recommendedName>
        <fullName evidence="5">6-carboxy-5,6,7,8-tetrahydropterin synthase</fullName>
        <ecNumber evidence="4">4.1.2.50</ecNumber>
    </recommendedName>
    <alternativeName>
        <fullName evidence="6">Queuosine biosynthesis protein QueD</fullName>
    </alternativeName>
</protein>
<dbReference type="GO" id="GO:0070497">
    <property type="term" value="F:6-carboxytetrahydropterin synthase activity"/>
    <property type="evidence" value="ECO:0007669"/>
    <property type="project" value="UniProtKB-EC"/>
</dbReference>
<comment type="caution">
    <text evidence="8">The sequence shown here is derived from an EMBL/GenBank/DDBJ whole genome shotgun (WGS) entry which is preliminary data.</text>
</comment>
<evidence type="ECO:0000256" key="1">
    <source>
        <dbReference type="ARBA" id="ARBA00002285"/>
    </source>
</evidence>
<evidence type="ECO:0000313" key="9">
    <source>
        <dbReference type="Proteomes" id="UP000078428"/>
    </source>
</evidence>
<organism evidence="8 9">
    <name type="scientific">Paramagnetospirillum marisnigri</name>
    <dbReference type="NCBI Taxonomy" id="1285242"/>
    <lineage>
        <taxon>Bacteria</taxon>
        <taxon>Pseudomonadati</taxon>
        <taxon>Pseudomonadota</taxon>
        <taxon>Alphaproteobacteria</taxon>
        <taxon>Rhodospirillales</taxon>
        <taxon>Magnetospirillaceae</taxon>
        <taxon>Paramagnetospirillum</taxon>
    </lineage>
</organism>
<keyword evidence="9" id="KW-1185">Reference proteome</keyword>
<name>A0A178MIU7_9PROT</name>
<comment type="similarity">
    <text evidence="3">Belongs to the PTPS family. QueD subfamily.</text>
</comment>
<comment type="function">
    <text evidence="1">Catalyzes the conversion of 7,8-dihydroneopterin triphosphate (H2NTP) to 6-carboxy-5,6,7,8-tetrahydropterin (CPH4) and acetaldehyde.</text>
</comment>
<dbReference type="AlphaFoldDB" id="A0A178MIU7"/>
<evidence type="ECO:0000256" key="7">
    <source>
        <dbReference type="ARBA" id="ARBA00048807"/>
    </source>
</evidence>
<dbReference type="Pfam" id="PF01242">
    <property type="entry name" value="PTPS"/>
    <property type="match status" value="1"/>
</dbReference>
<evidence type="ECO:0000256" key="5">
    <source>
        <dbReference type="ARBA" id="ARBA00018141"/>
    </source>
</evidence>
<accession>A0A178MIU7</accession>
<sequence length="148" mass="16755">MVIDFGNVKAYMMDIFDAIFDHAFIVSVADAVMMEMFYPGEDPKAILDLYQESIAEQLDVYCSTADKKPIRLPRTCYSEQDPDGMKVVPVQYSPTAENLAAHMFEMLDQPLKAHFEKTPIRLVNIRLFETPNGWVDHTADGFNPGIMG</sequence>
<proteinExistence type="inferred from homology"/>
<evidence type="ECO:0000256" key="3">
    <source>
        <dbReference type="ARBA" id="ARBA00008900"/>
    </source>
</evidence>
<dbReference type="Proteomes" id="UP000078428">
    <property type="component" value="Unassembled WGS sequence"/>
</dbReference>
<dbReference type="UniPathway" id="UPA00391"/>
<dbReference type="EMBL" id="LWQT01000077">
    <property type="protein sequence ID" value="OAN48048.1"/>
    <property type="molecule type" value="Genomic_DNA"/>
</dbReference>
<comment type="pathway">
    <text evidence="2">Purine metabolism; 7-cyano-7-deazaguanine biosynthesis.</text>
</comment>
<evidence type="ECO:0000256" key="4">
    <source>
        <dbReference type="ARBA" id="ARBA00012982"/>
    </source>
</evidence>
<comment type="catalytic activity">
    <reaction evidence="7">
        <text>7,8-dihydroneopterin 3'-triphosphate + H2O = 6-carboxy-5,6,7,8-tetrahydropterin + triphosphate + acetaldehyde + 2 H(+)</text>
        <dbReference type="Rhea" id="RHEA:27966"/>
        <dbReference type="ChEBI" id="CHEBI:15343"/>
        <dbReference type="ChEBI" id="CHEBI:15377"/>
        <dbReference type="ChEBI" id="CHEBI:15378"/>
        <dbReference type="ChEBI" id="CHEBI:18036"/>
        <dbReference type="ChEBI" id="CHEBI:58462"/>
        <dbReference type="ChEBI" id="CHEBI:61032"/>
        <dbReference type="EC" id="4.1.2.50"/>
    </reaction>
</comment>
<gene>
    <name evidence="8" type="ORF">A6A04_04625</name>
</gene>
<evidence type="ECO:0000256" key="6">
    <source>
        <dbReference type="ARBA" id="ARBA00031449"/>
    </source>
</evidence>
<reference evidence="8 9" key="1">
    <citation type="submission" date="2016-04" db="EMBL/GenBank/DDBJ databases">
        <title>Draft genome sequence of freshwater magnetotactic bacteria Magnetospirillum marisnigri SP-1 and Magnetospirillum moscoviense BB-1.</title>
        <authorList>
            <person name="Koziaeva V."/>
            <person name="Dziuba M.V."/>
            <person name="Ivanov T.M."/>
            <person name="Kuznetsov B."/>
            <person name="Grouzdev D.S."/>
        </authorList>
    </citation>
    <scope>NUCLEOTIDE SEQUENCE [LARGE SCALE GENOMIC DNA]</scope>
    <source>
        <strain evidence="8 9">SP-1</strain>
    </source>
</reference>
<dbReference type="EC" id="4.1.2.50" evidence="4"/>
<dbReference type="InterPro" id="IPR038418">
    <property type="entry name" value="6-PTP_synth/QueD_sf"/>
</dbReference>
<evidence type="ECO:0000313" key="8">
    <source>
        <dbReference type="EMBL" id="OAN48048.1"/>
    </source>
</evidence>
<dbReference type="SUPFAM" id="SSF55620">
    <property type="entry name" value="Tetrahydrobiopterin biosynthesis enzymes-like"/>
    <property type="match status" value="1"/>
</dbReference>